<dbReference type="GeneID" id="20345082"/>
<evidence type="ECO:0000256" key="1">
    <source>
        <dbReference type="SAM" id="MobiDB-lite"/>
    </source>
</evidence>
<keyword evidence="4" id="KW-1185">Reference proteome</keyword>
<evidence type="ECO:0000313" key="2">
    <source>
        <dbReference type="EMBL" id="EJT79539.1"/>
    </source>
</evidence>
<dbReference type="EMBL" id="GL385396">
    <property type="protein sequence ID" value="EJT79539.1"/>
    <property type="molecule type" value="Genomic_DNA"/>
</dbReference>
<evidence type="ECO:0000313" key="4">
    <source>
        <dbReference type="Proteomes" id="UP000006039"/>
    </source>
</evidence>
<feature type="region of interest" description="Disordered" evidence="1">
    <location>
        <begin position="175"/>
        <end position="199"/>
    </location>
</feature>
<dbReference type="HOGENOM" id="CLU_1175489_0_0_1"/>
<reference evidence="2" key="3">
    <citation type="submission" date="2010-09" db="EMBL/GenBank/DDBJ databases">
        <title>Annotation of Gaeumannomyces graminis var. tritici R3-111a-1.</title>
        <authorList>
            <consortium name="The Broad Institute Genome Sequencing Platform"/>
            <person name="Ma L.-J."/>
            <person name="Dead R."/>
            <person name="Young S.K."/>
            <person name="Zeng Q."/>
            <person name="Gargeya S."/>
            <person name="Fitzgerald M."/>
            <person name="Haas B."/>
            <person name="Abouelleil A."/>
            <person name="Alvarado L."/>
            <person name="Arachchi H.M."/>
            <person name="Berlin A."/>
            <person name="Brown A."/>
            <person name="Chapman S.B."/>
            <person name="Chen Z."/>
            <person name="Dunbar C."/>
            <person name="Freedman E."/>
            <person name="Gearin G."/>
            <person name="Gellesch M."/>
            <person name="Goldberg J."/>
            <person name="Griggs A."/>
            <person name="Gujja S."/>
            <person name="Heiman D."/>
            <person name="Howarth C."/>
            <person name="Larson L."/>
            <person name="Lui A."/>
            <person name="MacDonald P.J.P."/>
            <person name="Mehta T."/>
            <person name="Montmayeur A."/>
            <person name="Murphy C."/>
            <person name="Neiman D."/>
            <person name="Pearson M."/>
            <person name="Priest M."/>
            <person name="Roberts A."/>
            <person name="Saif S."/>
            <person name="Shea T."/>
            <person name="Shenoy N."/>
            <person name="Sisk P."/>
            <person name="Stolte C."/>
            <person name="Sykes S."/>
            <person name="Yandava C."/>
            <person name="Wortman J."/>
            <person name="Nusbaum C."/>
            <person name="Birren B."/>
        </authorList>
    </citation>
    <scope>NUCLEOTIDE SEQUENCE</scope>
    <source>
        <strain evidence="2">R3-111a-1</strain>
    </source>
</reference>
<feature type="compositionally biased region" description="Basic and acidic residues" evidence="1">
    <location>
        <begin position="52"/>
        <end position="65"/>
    </location>
</feature>
<protein>
    <submittedName>
        <fullName evidence="2 3">Uncharacterized protein</fullName>
    </submittedName>
</protein>
<dbReference type="RefSeq" id="XP_009220684.1">
    <property type="nucleotide sequence ID" value="XM_009222420.1"/>
</dbReference>
<dbReference type="EnsemblFungi" id="EJT79539">
    <property type="protein sequence ID" value="EJT79539"/>
    <property type="gene ID" value="GGTG_04624"/>
</dbReference>
<evidence type="ECO:0000313" key="3">
    <source>
        <dbReference type="EnsemblFungi" id="EJT79539"/>
    </source>
</evidence>
<feature type="compositionally biased region" description="Basic and acidic residues" evidence="1">
    <location>
        <begin position="33"/>
        <end position="44"/>
    </location>
</feature>
<dbReference type="AlphaFoldDB" id="J3NTM4"/>
<reference evidence="2" key="2">
    <citation type="submission" date="2010-07" db="EMBL/GenBank/DDBJ databases">
        <authorList>
            <consortium name="The Broad Institute Genome Sequencing Platform"/>
            <consortium name="Broad Institute Genome Sequencing Center for Infectious Disease"/>
            <person name="Ma L.-J."/>
            <person name="Dead R."/>
            <person name="Young S."/>
            <person name="Zeng Q."/>
            <person name="Koehrsen M."/>
            <person name="Alvarado L."/>
            <person name="Berlin A."/>
            <person name="Chapman S.B."/>
            <person name="Chen Z."/>
            <person name="Freedman E."/>
            <person name="Gellesch M."/>
            <person name="Goldberg J."/>
            <person name="Griggs A."/>
            <person name="Gujja S."/>
            <person name="Heilman E.R."/>
            <person name="Heiman D."/>
            <person name="Hepburn T."/>
            <person name="Howarth C."/>
            <person name="Jen D."/>
            <person name="Larson L."/>
            <person name="Mehta T."/>
            <person name="Neiman D."/>
            <person name="Pearson M."/>
            <person name="Roberts A."/>
            <person name="Saif S."/>
            <person name="Shea T."/>
            <person name="Shenoy N."/>
            <person name="Sisk P."/>
            <person name="Stolte C."/>
            <person name="Sykes S."/>
            <person name="Walk T."/>
            <person name="White J."/>
            <person name="Yandava C."/>
            <person name="Haas B."/>
            <person name="Nusbaum C."/>
            <person name="Birren B."/>
        </authorList>
    </citation>
    <scope>NUCLEOTIDE SEQUENCE</scope>
    <source>
        <strain evidence="2">R3-111a-1</strain>
    </source>
</reference>
<proteinExistence type="predicted"/>
<reference evidence="3" key="5">
    <citation type="submission" date="2018-04" db="UniProtKB">
        <authorList>
            <consortium name="EnsemblFungi"/>
        </authorList>
    </citation>
    <scope>IDENTIFICATION</scope>
    <source>
        <strain evidence="3">R3-111a-1</strain>
    </source>
</reference>
<feature type="region of interest" description="Disordered" evidence="1">
    <location>
        <begin position="20"/>
        <end position="76"/>
    </location>
</feature>
<dbReference type="Proteomes" id="UP000006039">
    <property type="component" value="Unassembled WGS sequence"/>
</dbReference>
<dbReference type="VEuPathDB" id="FungiDB:GGTG_04624"/>
<accession>J3NTM4</accession>
<name>J3NTM4_GAET3</name>
<gene>
    <name evidence="3" type="primary">20345082</name>
    <name evidence="2" type="ORF">GGTG_04624</name>
</gene>
<organism evidence="2">
    <name type="scientific">Gaeumannomyces tritici (strain R3-111a-1)</name>
    <name type="common">Wheat and barley take-all root rot fungus</name>
    <name type="synonym">Gaeumannomyces graminis var. tritici</name>
    <dbReference type="NCBI Taxonomy" id="644352"/>
    <lineage>
        <taxon>Eukaryota</taxon>
        <taxon>Fungi</taxon>
        <taxon>Dikarya</taxon>
        <taxon>Ascomycota</taxon>
        <taxon>Pezizomycotina</taxon>
        <taxon>Sordariomycetes</taxon>
        <taxon>Sordariomycetidae</taxon>
        <taxon>Magnaporthales</taxon>
        <taxon>Magnaporthaceae</taxon>
        <taxon>Gaeumannomyces</taxon>
    </lineage>
</organism>
<reference evidence="3" key="4">
    <citation type="journal article" date="2015" name="G3 (Bethesda)">
        <title>Genome sequences of three phytopathogenic species of the Magnaporthaceae family of fungi.</title>
        <authorList>
            <person name="Okagaki L.H."/>
            <person name="Nunes C.C."/>
            <person name="Sailsbery J."/>
            <person name="Clay B."/>
            <person name="Brown D."/>
            <person name="John T."/>
            <person name="Oh Y."/>
            <person name="Young N."/>
            <person name="Fitzgerald M."/>
            <person name="Haas B.J."/>
            <person name="Zeng Q."/>
            <person name="Young S."/>
            <person name="Adiconis X."/>
            <person name="Fan L."/>
            <person name="Levin J.Z."/>
            <person name="Mitchell T.K."/>
            <person name="Okubara P.A."/>
            <person name="Farman M.L."/>
            <person name="Kohn L.M."/>
            <person name="Birren B."/>
            <person name="Ma L.-J."/>
            <person name="Dean R.A."/>
        </authorList>
    </citation>
    <scope>NUCLEOTIDE SEQUENCE</scope>
    <source>
        <strain evidence="3">R3-111a-1</strain>
    </source>
</reference>
<sequence>MNDGLYLQILAENKTSGRWATDAGISRQPKTMETSEVRSGKGEEEGAGGRAAEAREGRGKGEGRTRATSSCRGGKERTAVHTRYITVEMHKRKERPFLRLAARETTRPDARAQSRRLESFITKRSGWHVIKVWSGKCVCLVPAHPVGVTVTAVPCLISGRALNSTTTTPAKTCDRYPGTRPTLTHQVPVETHPPTPSASLPWRRRARALLRRTRPRLQEAFTEGSISLAPVHAWEV</sequence>
<reference evidence="4" key="1">
    <citation type="submission" date="2010-07" db="EMBL/GenBank/DDBJ databases">
        <title>The genome sequence of Gaeumannomyces graminis var. tritici strain R3-111a-1.</title>
        <authorList>
            <consortium name="The Broad Institute Genome Sequencing Platform"/>
            <person name="Ma L.-J."/>
            <person name="Dead R."/>
            <person name="Young S."/>
            <person name="Zeng Q."/>
            <person name="Koehrsen M."/>
            <person name="Alvarado L."/>
            <person name="Berlin A."/>
            <person name="Chapman S.B."/>
            <person name="Chen Z."/>
            <person name="Freedman E."/>
            <person name="Gellesch M."/>
            <person name="Goldberg J."/>
            <person name="Griggs A."/>
            <person name="Gujja S."/>
            <person name="Heilman E.R."/>
            <person name="Heiman D."/>
            <person name="Hepburn T."/>
            <person name="Howarth C."/>
            <person name="Jen D."/>
            <person name="Larson L."/>
            <person name="Mehta T."/>
            <person name="Neiman D."/>
            <person name="Pearson M."/>
            <person name="Roberts A."/>
            <person name="Saif S."/>
            <person name="Shea T."/>
            <person name="Shenoy N."/>
            <person name="Sisk P."/>
            <person name="Stolte C."/>
            <person name="Sykes S."/>
            <person name="Walk T."/>
            <person name="White J."/>
            <person name="Yandava C."/>
            <person name="Haas B."/>
            <person name="Nusbaum C."/>
            <person name="Birren B."/>
        </authorList>
    </citation>
    <scope>NUCLEOTIDE SEQUENCE [LARGE SCALE GENOMIC DNA]</scope>
    <source>
        <strain evidence="4">R3-111a-1</strain>
    </source>
</reference>